<name>A0ABV8V8H3_9GAMM</name>
<dbReference type="Gene3D" id="1.10.760.10">
    <property type="entry name" value="Cytochrome c-like domain"/>
    <property type="match status" value="2"/>
</dbReference>
<accession>A0ABV8V8H3</accession>
<evidence type="ECO:0000256" key="9">
    <source>
        <dbReference type="SAM" id="SignalP"/>
    </source>
</evidence>
<evidence type="ECO:0000259" key="10">
    <source>
        <dbReference type="PROSITE" id="PS51007"/>
    </source>
</evidence>
<gene>
    <name evidence="11" type="ORF">ACFOX3_14365</name>
</gene>
<dbReference type="InterPro" id="IPR050597">
    <property type="entry name" value="Cytochrome_c_Oxidase_Subunit"/>
</dbReference>
<protein>
    <submittedName>
        <fullName evidence="11">C-type cytochrome</fullName>
    </submittedName>
</protein>
<evidence type="ECO:0000313" key="11">
    <source>
        <dbReference type="EMBL" id="MFC4363495.1"/>
    </source>
</evidence>
<evidence type="ECO:0000256" key="3">
    <source>
        <dbReference type="ARBA" id="ARBA00022617"/>
    </source>
</evidence>
<dbReference type="InterPro" id="IPR036909">
    <property type="entry name" value="Cyt_c-like_dom_sf"/>
</dbReference>
<dbReference type="PROSITE" id="PS51007">
    <property type="entry name" value="CYTC"/>
    <property type="match status" value="2"/>
</dbReference>
<feature type="signal peptide" evidence="9">
    <location>
        <begin position="1"/>
        <end position="25"/>
    </location>
</feature>
<dbReference type="PANTHER" id="PTHR33751">
    <property type="entry name" value="CBB3-TYPE CYTOCHROME C OXIDASE SUBUNIT FIXP"/>
    <property type="match status" value="1"/>
</dbReference>
<keyword evidence="9" id="KW-0732">Signal</keyword>
<evidence type="ECO:0000256" key="2">
    <source>
        <dbReference type="ARBA" id="ARBA00022448"/>
    </source>
</evidence>
<feature type="domain" description="Cytochrome c" evidence="10">
    <location>
        <begin position="120"/>
        <end position="207"/>
    </location>
</feature>
<evidence type="ECO:0000256" key="5">
    <source>
        <dbReference type="ARBA" id="ARBA00022764"/>
    </source>
</evidence>
<keyword evidence="7 8" id="KW-0408">Iron</keyword>
<dbReference type="SUPFAM" id="SSF46626">
    <property type="entry name" value="Cytochrome c"/>
    <property type="match status" value="2"/>
</dbReference>
<evidence type="ECO:0000256" key="4">
    <source>
        <dbReference type="ARBA" id="ARBA00022723"/>
    </source>
</evidence>
<sequence>MFIKAMFIKTVAMTLLAGIAGLAHSQDGKALYNTCAACHGQQAEGMPAMHAPALAGQSASYLARQLRHFKDGLRGTDSADTYGQQMRAMAAVLPDQAAVEAVSSYIAALPRTAPAATLSGNTDAGYKQYNMKCGACHGGKAEGNEAFNAPALAGVGDAYLLRQFAAFKAGQRGAEQADKYGRQMRMMVNTVTEQELIDLLSYLNTLK</sequence>
<evidence type="ECO:0000256" key="7">
    <source>
        <dbReference type="ARBA" id="ARBA00023004"/>
    </source>
</evidence>
<feature type="domain" description="Cytochrome c" evidence="10">
    <location>
        <begin position="23"/>
        <end position="110"/>
    </location>
</feature>
<keyword evidence="5" id="KW-0574">Periplasm</keyword>
<organism evidence="11 12">
    <name type="scientific">Simiduia curdlanivorans</name>
    <dbReference type="NCBI Taxonomy" id="1492769"/>
    <lineage>
        <taxon>Bacteria</taxon>
        <taxon>Pseudomonadati</taxon>
        <taxon>Pseudomonadota</taxon>
        <taxon>Gammaproteobacteria</taxon>
        <taxon>Cellvibrionales</taxon>
        <taxon>Cellvibrionaceae</taxon>
        <taxon>Simiduia</taxon>
    </lineage>
</organism>
<dbReference type="Proteomes" id="UP001595840">
    <property type="component" value="Unassembled WGS sequence"/>
</dbReference>
<evidence type="ECO:0000256" key="1">
    <source>
        <dbReference type="ARBA" id="ARBA00004418"/>
    </source>
</evidence>
<dbReference type="EMBL" id="JBHSCX010000020">
    <property type="protein sequence ID" value="MFC4363495.1"/>
    <property type="molecule type" value="Genomic_DNA"/>
</dbReference>
<keyword evidence="3 8" id="KW-0349">Heme</keyword>
<dbReference type="Pfam" id="PF00034">
    <property type="entry name" value="Cytochrom_C"/>
    <property type="match status" value="2"/>
</dbReference>
<keyword evidence="6" id="KW-0249">Electron transport</keyword>
<keyword evidence="4 8" id="KW-0479">Metal-binding</keyword>
<dbReference type="PANTHER" id="PTHR33751:SF9">
    <property type="entry name" value="CYTOCHROME C4"/>
    <property type="match status" value="1"/>
</dbReference>
<comment type="subcellular location">
    <subcellularLocation>
        <location evidence="1">Periplasm</location>
    </subcellularLocation>
</comment>
<feature type="chain" id="PRO_5046398967" evidence="9">
    <location>
        <begin position="26"/>
        <end position="207"/>
    </location>
</feature>
<evidence type="ECO:0000256" key="8">
    <source>
        <dbReference type="PROSITE-ProRule" id="PRU00433"/>
    </source>
</evidence>
<evidence type="ECO:0000313" key="12">
    <source>
        <dbReference type="Proteomes" id="UP001595840"/>
    </source>
</evidence>
<dbReference type="InterPro" id="IPR024167">
    <property type="entry name" value="Cytochrome_c4-like"/>
</dbReference>
<dbReference type="RefSeq" id="WP_290261350.1">
    <property type="nucleotide sequence ID" value="NZ_JAUFQG010000004.1"/>
</dbReference>
<proteinExistence type="predicted"/>
<evidence type="ECO:0000256" key="6">
    <source>
        <dbReference type="ARBA" id="ARBA00022982"/>
    </source>
</evidence>
<keyword evidence="12" id="KW-1185">Reference proteome</keyword>
<comment type="caution">
    <text evidence="11">The sequence shown here is derived from an EMBL/GenBank/DDBJ whole genome shotgun (WGS) entry which is preliminary data.</text>
</comment>
<dbReference type="PIRSF" id="PIRSF000005">
    <property type="entry name" value="Cytochrome_c4"/>
    <property type="match status" value="1"/>
</dbReference>
<keyword evidence="2" id="KW-0813">Transport</keyword>
<dbReference type="InterPro" id="IPR009056">
    <property type="entry name" value="Cyt_c-like_dom"/>
</dbReference>
<reference evidence="12" key="1">
    <citation type="journal article" date="2019" name="Int. J. Syst. Evol. Microbiol.">
        <title>The Global Catalogue of Microorganisms (GCM) 10K type strain sequencing project: providing services to taxonomists for standard genome sequencing and annotation.</title>
        <authorList>
            <consortium name="The Broad Institute Genomics Platform"/>
            <consortium name="The Broad Institute Genome Sequencing Center for Infectious Disease"/>
            <person name="Wu L."/>
            <person name="Ma J."/>
        </authorList>
    </citation>
    <scope>NUCLEOTIDE SEQUENCE [LARGE SCALE GENOMIC DNA]</scope>
    <source>
        <strain evidence="12">CECT 8570</strain>
    </source>
</reference>